<dbReference type="AlphaFoldDB" id="A0A8H4R938"/>
<organism evidence="3 4">
    <name type="scientific">Cudoniella acicularis</name>
    <dbReference type="NCBI Taxonomy" id="354080"/>
    <lineage>
        <taxon>Eukaryota</taxon>
        <taxon>Fungi</taxon>
        <taxon>Dikarya</taxon>
        <taxon>Ascomycota</taxon>
        <taxon>Pezizomycotina</taxon>
        <taxon>Leotiomycetes</taxon>
        <taxon>Helotiales</taxon>
        <taxon>Tricladiaceae</taxon>
        <taxon>Cudoniella</taxon>
    </lineage>
</organism>
<feature type="signal peptide" evidence="1">
    <location>
        <begin position="1"/>
        <end position="21"/>
    </location>
</feature>
<keyword evidence="4" id="KW-1185">Reference proteome</keyword>
<protein>
    <recommendedName>
        <fullName evidence="2">Peptidase A1 domain-containing protein</fullName>
    </recommendedName>
</protein>
<dbReference type="SUPFAM" id="SSF50630">
    <property type="entry name" value="Acid proteases"/>
    <property type="match status" value="1"/>
</dbReference>
<dbReference type="Pfam" id="PF00026">
    <property type="entry name" value="Asp"/>
    <property type="match status" value="1"/>
</dbReference>
<gene>
    <name evidence="3" type="ORF">G7Y89_g13722</name>
</gene>
<dbReference type="EMBL" id="JAAMPI010001654">
    <property type="protein sequence ID" value="KAF4624445.1"/>
    <property type="molecule type" value="Genomic_DNA"/>
</dbReference>
<name>A0A8H4R938_9HELO</name>
<keyword evidence="1" id="KW-0732">Signal</keyword>
<dbReference type="Proteomes" id="UP000566819">
    <property type="component" value="Unassembled WGS sequence"/>
</dbReference>
<feature type="domain" description="Peptidase A1" evidence="2">
    <location>
        <begin position="94"/>
        <end position="164"/>
    </location>
</feature>
<dbReference type="InterPro" id="IPR033121">
    <property type="entry name" value="PEPTIDASE_A1"/>
</dbReference>
<proteinExistence type="predicted"/>
<dbReference type="InterPro" id="IPR021109">
    <property type="entry name" value="Peptidase_aspartic_dom_sf"/>
</dbReference>
<feature type="chain" id="PRO_5034187498" description="Peptidase A1 domain-containing protein" evidence="1">
    <location>
        <begin position="22"/>
        <end position="164"/>
    </location>
</feature>
<sequence length="164" mass="17614">MAPSFTIAQAACILLFPFVSSAPVQETQDSQKASFSITQVKNPSYTLPRGPEAHLHAYLKYNVAPPAALLAYNGSATSGGVPASPYPSSFDREYLSPVSIGNPPQVLNLDFDTGSSDLYVLPALKGLVLTLSDGSSRAQQLLGQFLARYSMILRNRAHLRLLMA</sequence>
<accession>A0A8H4R938</accession>
<evidence type="ECO:0000259" key="2">
    <source>
        <dbReference type="PROSITE" id="PS51767"/>
    </source>
</evidence>
<comment type="caution">
    <text evidence="3">The sequence shown here is derived from an EMBL/GenBank/DDBJ whole genome shotgun (WGS) entry which is preliminary data.</text>
</comment>
<evidence type="ECO:0000313" key="4">
    <source>
        <dbReference type="Proteomes" id="UP000566819"/>
    </source>
</evidence>
<evidence type="ECO:0000313" key="3">
    <source>
        <dbReference type="EMBL" id="KAF4624445.1"/>
    </source>
</evidence>
<dbReference type="OrthoDB" id="2747330at2759"/>
<dbReference type="PROSITE" id="PS51767">
    <property type="entry name" value="PEPTIDASE_A1"/>
    <property type="match status" value="1"/>
</dbReference>
<dbReference type="Gene3D" id="2.40.70.10">
    <property type="entry name" value="Acid Proteases"/>
    <property type="match status" value="1"/>
</dbReference>
<evidence type="ECO:0000256" key="1">
    <source>
        <dbReference type="SAM" id="SignalP"/>
    </source>
</evidence>
<reference evidence="3 4" key="1">
    <citation type="submission" date="2020-03" db="EMBL/GenBank/DDBJ databases">
        <title>Draft Genome Sequence of Cudoniella acicularis.</title>
        <authorList>
            <person name="Buettner E."/>
            <person name="Kellner H."/>
        </authorList>
    </citation>
    <scope>NUCLEOTIDE SEQUENCE [LARGE SCALE GENOMIC DNA]</scope>
    <source>
        <strain evidence="3 4">DSM 108380</strain>
    </source>
</reference>